<protein>
    <recommendedName>
        <fullName evidence="6">Serine hydrolase</fullName>
    </recommendedName>
</protein>
<feature type="signal peptide" evidence="1">
    <location>
        <begin position="1"/>
        <end position="20"/>
    </location>
</feature>
<dbReference type="Proteomes" id="UP000642876">
    <property type="component" value="Unassembled WGS sequence"/>
</dbReference>
<keyword evidence="5" id="KW-1185">Reference proteome</keyword>
<organism evidence="3 4">
    <name type="scientific">Corynebacterium lujinxingii</name>
    <dbReference type="NCBI Taxonomy" id="2763010"/>
    <lineage>
        <taxon>Bacteria</taxon>
        <taxon>Bacillati</taxon>
        <taxon>Actinomycetota</taxon>
        <taxon>Actinomycetes</taxon>
        <taxon>Mycobacteriales</taxon>
        <taxon>Corynebacteriaceae</taxon>
        <taxon>Corynebacterium</taxon>
    </lineage>
</organism>
<dbReference type="SUPFAM" id="SSF56601">
    <property type="entry name" value="beta-lactamase/transpeptidase-like"/>
    <property type="match status" value="1"/>
</dbReference>
<evidence type="ECO:0000313" key="3">
    <source>
        <dbReference type="EMBL" id="QNP90285.1"/>
    </source>
</evidence>
<feature type="chain" id="PRO_5028823426" description="Serine hydrolase" evidence="1">
    <location>
        <begin position="21"/>
        <end position="263"/>
    </location>
</feature>
<evidence type="ECO:0000313" key="4">
    <source>
        <dbReference type="Proteomes" id="UP000516235"/>
    </source>
</evidence>
<dbReference type="InterPro" id="IPR012338">
    <property type="entry name" value="Beta-lactam/transpept-like"/>
</dbReference>
<dbReference type="EMBL" id="JACMYE010000006">
    <property type="protein sequence ID" value="MBC3179266.1"/>
    <property type="molecule type" value="Genomic_DNA"/>
</dbReference>
<evidence type="ECO:0000313" key="2">
    <source>
        <dbReference type="EMBL" id="MBC3179266.1"/>
    </source>
</evidence>
<evidence type="ECO:0000313" key="5">
    <source>
        <dbReference type="Proteomes" id="UP000642876"/>
    </source>
</evidence>
<dbReference type="Proteomes" id="UP000516235">
    <property type="component" value="Chromosome"/>
</dbReference>
<dbReference type="EMBL" id="CP061032">
    <property type="protein sequence ID" value="QNP90285.1"/>
    <property type="molecule type" value="Genomic_DNA"/>
</dbReference>
<sequence>MRRLAWVLLPLCVLAGCSSASDQPETLHTEMVPPPDPFEGLSDVVAEIERETDTEVGVALYDGTVLTQAGSLTSLPAWSTIKVPIAIAAEEHCEYGEDYIEELTEASIEWSDNDSARALWDCMGDDAEAGKKVGEEIGKAGKVVEVQGAFGTTDWSFADQARYAYYLSTRDQDQTVIADMHRITDDQAYGLGQLGIPFKGGWSDVDEDGSWHTRQFGWREGVGIAIGARSAAGSYDDTMDALDKVAEAIDAGTDPRADATAAR</sequence>
<gene>
    <name evidence="2" type="ORF">H7348_08105</name>
    <name evidence="3" type="ORF">IAU68_00305</name>
</gene>
<reference evidence="4 5" key="1">
    <citation type="submission" date="2020-08" db="EMBL/GenBank/DDBJ databases">
        <title>novel species in genus Corynebacterium.</title>
        <authorList>
            <person name="Zhang G."/>
        </authorList>
    </citation>
    <scope>NUCLEOTIDE SEQUENCE [LARGE SCALE GENOMIC DNA]</scope>
    <source>
        <strain evidence="3">Zg-917</strain>
        <strain evidence="4 5">zg-917</strain>
    </source>
</reference>
<dbReference type="Gene3D" id="3.40.710.10">
    <property type="entry name" value="DD-peptidase/beta-lactamase superfamily"/>
    <property type="match status" value="1"/>
</dbReference>
<proteinExistence type="predicted"/>
<evidence type="ECO:0000256" key="1">
    <source>
        <dbReference type="SAM" id="SignalP"/>
    </source>
</evidence>
<dbReference type="AlphaFoldDB" id="A0A7H0JZ19"/>
<dbReference type="KEGG" id="cluj:IAU68_00305"/>
<keyword evidence="1" id="KW-0732">Signal</keyword>
<name>A0A7H0JZ19_9CORY</name>
<accession>A0A7H0JZ19</accession>
<evidence type="ECO:0008006" key="6">
    <source>
        <dbReference type="Google" id="ProtNLM"/>
    </source>
</evidence>
<dbReference type="RefSeq" id="WP_171193113.1">
    <property type="nucleotide sequence ID" value="NZ_CP061032.1"/>
</dbReference>
<dbReference type="PROSITE" id="PS51257">
    <property type="entry name" value="PROKAR_LIPOPROTEIN"/>
    <property type="match status" value="1"/>
</dbReference>